<keyword evidence="1 2" id="KW-0808">Transferase</keyword>
<keyword evidence="5" id="KW-0418">Kinase</keyword>
<evidence type="ECO:0000313" key="6">
    <source>
        <dbReference type="Proteomes" id="UP000001037"/>
    </source>
</evidence>
<keyword evidence="2" id="KW-0328">Glycosyltransferase</keyword>
<evidence type="ECO:0000256" key="2">
    <source>
        <dbReference type="PIRNR" id="PIRNR004884"/>
    </source>
</evidence>
<dbReference type="InterPro" id="IPR020568">
    <property type="entry name" value="Ribosomal_Su5_D2-typ_SF"/>
</dbReference>
<accession>G0EGD9</accession>
<evidence type="ECO:0000259" key="3">
    <source>
        <dbReference type="Pfam" id="PF00288"/>
    </source>
</evidence>
<dbReference type="Pfam" id="PF00288">
    <property type="entry name" value="GHMP_kinases_N"/>
    <property type="match status" value="1"/>
</dbReference>
<dbReference type="InterPro" id="IPR013750">
    <property type="entry name" value="GHMP_kinase_C_dom"/>
</dbReference>
<feature type="domain" description="GHMP kinase C-terminal" evidence="4">
    <location>
        <begin position="208"/>
        <end position="292"/>
    </location>
</feature>
<dbReference type="PIRSF" id="PIRSF004884">
    <property type="entry name" value="Sugar_kin_arch"/>
    <property type="match status" value="1"/>
</dbReference>
<dbReference type="RefSeq" id="WP_014026841.1">
    <property type="nucleotide sequence ID" value="NC_015931.1"/>
</dbReference>
<dbReference type="Gene3D" id="3.30.230.10">
    <property type="match status" value="1"/>
</dbReference>
<gene>
    <name evidence="5" type="ordered locus">Pyrfu_1305</name>
</gene>
<evidence type="ECO:0000256" key="1">
    <source>
        <dbReference type="ARBA" id="ARBA00022679"/>
    </source>
</evidence>
<dbReference type="InterPro" id="IPR014721">
    <property type="entry name" value="Ribsml_uS5_D2-typ_fold_subgr"/>
</dbReference>
<dbReference type="EMBL" id="CP002838">
    <property type="protein sequence ID" value="AEM39164.1"/>
    <property type="molecule type" value="Genomic_DNA"/>
</dbReference>
<dbReference type="OrthoDB" id="85156at2157"/>
<dbReference type="InParanoid" id="G0EGD9"/>
<dbReference type="HOGENOM" id="CLU_061764_0_0_2"/>
<dbReference type="STRING" id="694429.Pyrfu_1305"/>
<dbReference type="GO" id="GO:0005524">
    <property type="term" value="F:ATP binding"/>
    <property type="evidence" value="ECO:0007669"/>
    <property type="project" value="UniProtKB-UniRule"/>
</dbReference>
<dbReference type="eggNOG" id="arCOG01026">
    <property type="taxonomic scope" value="Archaea"/>
</dbReference>
<dbReference type="GeneID" id="11138488"/>
<comment type="function">
    <text evidence="2">Catalyzes the condensation of 4-aminobenzoate (pABA) with 5-phospho-alpha-D-ribose 1-diphosphate (PRPP) to produce beta-ribofuranosylaminobenzene 5'-phosphate (beta-RFA-P).</text>
</comment>
<dbReference type="Proteomes" id="UP000001037">
    <property type="component" value="Chromosome"/>
</dbReference>
<dbReference type="InterPro" id="IPR004422">
    <property type="entry name" value="RFAP_synthase"/>
</dbReference>
<dbReference type="EC" id="2.4.2.54" evidence="2"/>
<sequence length="318" mass="35022">MRVRIETGARLHFGFYNLMPVRRLWGSIGLAVDGVGYDIVIEEGGNGIVVEGCQRARFHRILLEALERLRLGDMSIKLVARKCIPEHRGLGSTTQAKLAVYAGLARLASLDIDVYKLAELAGRGKVSGVGIAAFAYGGFIIDTGRRVGVETGVPKPMMRIELPEKWRIVYLTPMTSWRVAEEGEVVFQGSIDPTLHCTLLETVFTWLAPAAVEKDFESFTAALEEIERIMGMYFSKAQEGAYCCRETAAAAEELRRAGGRGVGQSSWGPTVYAFFPDEESARTALNQAASRLEQRGIRLEYYGVLKPRNRGAVVTLEG</sequence>
<feature type="domain" description="GHMP kinase N-terminal" evidence="3">
    <location>
        <begin position="64"/>
        <end position="138"/>
    </location>
</feature>
<comment type="subunit">
    <text evidence="2">Homodimer.</text>
</comment>
<organism evidence="5 6">
    <name type="scientific">Pyrolobus fumarii (strain DSM 11204 / 1A)</name>
    <dbReference type="NCBI Taxonomy" id="694429"/>
    <lineage>
        <taxon>Archaea</taxon>
        <taxon>Thermoproteota</taxon>
        <taxon>Thermoprotei</taxon>
        <taxon>Desulfurococcales</taxon>
        <taxon>Pyrodictiaceae</taxon>
        <taxon>Pyrolobus</taxon>
    </lineage>
</organism>
<evidence type="ECO:0000313" key="5">
    <source>
        <dbReference type="EMBL" id="AEM39164.1"/>
    </source>
</evidence>
<comment type="catalytic activity">
    <reaction evidence="2">
        <text>5-phospho-alpha-D-ribose 1-diphosphate + 4-hydroxybenzoate + H(+) = 4-(beta-D-ribofuranosyl)phenol 5'-phosphate + CO2 + diphosphate</text>
        <dbReference type="Rhea" id="RHEA:48556"/>
        <dbReference type="ChEBI" id="CHEBI:15378"/>
        <dbReference type="ChEBI" id="CHEBI:16526"/>
        <dbReference type="ChEBI" id="CHEBI:17879"/>
        <dbReference type="ChEBI" id="CHEBI:33019"/>
        <dbReference type="ChEBI" id="CHEBI:58017"/>
        <dbReference type="ChEBI" id="CHEBI:82767"/>
        <dbReference type="EC" id="2.4.2.54"/>
    </reaction>
</comment>
<dbReference type="Pfam" id="PF08544">
    <property type="entry name" value="GHMP_kinases_C"/>
    <property type="match status" value="1"/>
</dbReference>
<dbReference type="SUPFAM" id="SSF54211">
    <property type="entry name" value="Ribosomal protein S5 domain 2-like"/>
    <property type="match status" value="1"/>
</dbReference>
<dbReference type="InterPro" id="IPR006204">
    <property type="entry name" value="GHMP_kinase_N_dom"/>
</dbReference>
<protein>
    <recommendedName>
        <fullName evidence="2">Beta-ribofuranosylaminobenzene 5'-phosphate synthase</fullName>
        <shortName evidence="2">Beta-RFA-P synthase</shortName>
        <ecNumber evidence="2">2.4.2.54</ecNumber>
    </recommendedName>
</protein>
<dbReference type="GO" id="GO:0043793">
    <property type="term" value="F:beta-ribofuranosylaminobenzene 5'-phosphate synthase activity"/>
    <property type="evidence" value="ECO:0007669"/>
    <property type="project" value="UniProtKB-EC"/>
</dbReference>
<name>G0EGD9_PYRF1</name>
<dbReference type="PANTHER" id="PTHR20861:SF6">
    <property type="entry name" value="BETA-RIBOFURANOSYLPHENOL 5'-PHOSPHATE SYNTHASE"/>
    <property type="match status" value="1"/>
</dbReference>
<dbReference type="PANTHER" id="PTHR20861">
    <property type="entry name" value="HOMOSERINE/4-DIPHOSPHOCYTIDYL-2-C-METHYL-D-ERYTHRITOL KINASE"/>
    <property type="match status" value="1"/>
</dbReference>
<comment type="pathway">
    <text evidence="2">Cofactor biosynthesis; 5,6,7,8-tetrahydromethanopterin biosynthesis.</text>
</comment>
<proteinExistence type="inferred from homology"/>
<dbReference type="AlphaFoldDB" id="G0EGD9"/>
<dbReference type="GO" id="GO:0016301">
    <property type="term" value="F:kinase activity"/>
    <property type="evidence" value="ECO:0007669"/>
    <property type="project" value="UniProtKB-KW"/>
</dbReference>
<dbReference type="UniPathway" id="UPA00065"/>
<reference evidence="5 6" key="1">
    <citation type="journal article" date="2011" name="Stand. Genomic Sci.">
        <title>Complete genome sequence of the hyperthermophilic chemolithoautotroph Pyrolobus fumarii type strain (1A).</title>
        <authorList>
            <person name="Anderson I."/>
            <person name="Goker M."/>
            <person name="Nolan M."/>
            <person name="Lucas S."/>
            <person name="Hammon N."/>
            <person name="Deshpande S."/>
            <person name="Cheng J.F."/>
            <person name="Tapia R."/>
            <person name="Han C."/>
            <person name="Goodwin L."/>
            <person name="Pitluck S."/>
            <person name="Huntemann M."/>
            <person name="Liolios K."/>
            <person name="Ivanova N."/>
            <person name="Pagani I."/>
            <person name="Mavromatis K."/>
            <person name="Ovchinikova G."/>
            <person name="Pati A."/>
            <person name="Chen A."/>
            <person name="Palaniappan K."/>
            <person name="Land M."/>
            <person name="Hauser L."/>
            <person name="Brambilla E.M."/>
            <person name="Huber H."/>
            <person name="Yasawong M."/>
            <person name="Rohde M."/>
            <person name="Spring S."/>
            <person name="Abt B."/>
            <person name="Sikorski J."/>
            <person name="Wirth R."/>
            <person name="Detter J.C."/>
            <person name="Woyke T."/>
            <person name="Bristow J."/>
            <person name="Eisen J.A."/>
            <person name="Markowitz V."/>
            <person name="Hugenholtz P."/>
            <person name="Kyrpides N.C."/>
            <person name="Klenk H.P."/>
            <person name="Lapidus A."/>
        </authorList>
    </citation>
    <scope>NUCLEOTIDE SEQUENCE [LARGE SCALE GENOMIC DNA]</scope>
    <source>
        <strain evidence="6">DSM 11204 / 1A</strain>
    </source>
</reference>
<dbReference type="KEGG" id="pfm:Pyrfu_1305"/>
<evidence type="ECO:0000259" key="4">
    <source>
        <dbReference type="Pfam" id="PF08544"/>
    </source>
</evidence>
<comment type="similarity">
    <text evidence="2">Belongs to the beta-RFA-P synthase family.</text>
</comment>
<keyword evidence="6" id="KW-1185">Reference proteome</keyword>